<dbReference type="EMBL" id="OCST01000005">
    <property type="protein sequence ID" value="SOE72922.1"/>
    <property type="molecule type" value="Genomic_DNA"/>
</dbReference>
<dbReference type="RefSeq" id="WP_097061711.1">
    <property type="nucleotide sequence ID" value="NZ_BMLC01000004.1"/>
</dbReference>
<evidence type="ECO:0000313" key="3">
    <source>
        <dbReference type="Proteomes" id="UP000219440"/>
    </source>
</evidence>
<keyword evidence="1" id="KW-0472">Membrane</keyword>
<proteinExistence type="predicted"/>
<dbReference type="Proteomes" id="UP000219440">
    <property type="component" value="Unassembled WGS sequence"/>
</dbReference>
<feature type="transmembrane region" description="Helical" evidence="1">
    <location>
        <begin position="20"/>
        <end position="41"/>
    </location>
</feature>
<keyword evidence="1" id="KW-0812">Transmembrane</keyword>
<keyword evidence="3" id="KW-1185">Reference proteome</keyword>
<accession>A0A2C9A1J6</accession>
<evidence type="ECO:0000256" key="1">
    <source>
        <dbReference type="SAM" id="Phobius"/>
    </source>
</evidence>
<sequence>MVAKILFQRSQYRRNRLHFLWALPVAWFLTVPAQFIAALSLCGISGCSGGGFGRSTPDFPSVFGGVLVSGIILAIPVLAIPWTQRWTHRLTLAIFIAFGVAALLFLLIDQRPGDLKWDFSGRH</sequence>
<reference evidence="2 3" key="1">
    <citation type="submission" date="2017-09" db="EMBL/GenBank/DDBJ databases">
        <authorList>
            <person name="Ehlers B."/>
            <person name="Leendertz F.H."/>
        </authorList>
    </citation>
    <scope>NUCLEOTIDE SEQUENCE [LARGE SCALE GENOMIC DNA]</scope>
    <source>
        <strain evidence="2 3">CGMCC 1.05381</strain>
    </source>
</reference>
<feature type="transmembrane region" description="Helical" evidence="1">
    <location>
        <begin position="61"/>
        <end position="83"/>
    </location>
</feature>
<evidence type="ECO:0000313" key="2">
    <source>
        <dbReference type="EMBL" id="SOE72922.1"/>
    </source>
</evidence>
<protein>
    <submittedName>
        <fullName evidence="2">Uncharacterized protein</fullName>
    </submittedName>
</protein>
<dbReference type="AlphaFoldDB" id="A0A2C9A1J6"/>
<dbReference type="OrthoDB" id="5116090at2"/>
<name>A0A2C9A1J6_9MICO</name>
<organism evidence="2 3">
    <name type="scientific">Salinibacterium xinjiangense</name>
    <dbReference type="NCBI Taxonomy" id="386302"/>
    <lineage>
        <taxon>Bacteria</taxon>
        <taxon>Bacillati</taxon>
        <taxon>Actinomycetota</taxon>
        <taxon>Actinomycetes</taxon>
        <taxon>Micrococcales</taxon>
        <taxon>Microbacteriaceae</taxon>
        <taxon>Salinibacterium</taxon>
    </lineage>
</organism>
<feature type="transmembrane region" description="Helical" evidence="1">
    <location>
        <begin position="90"/>
        <end position="108"/>
    </location>
</feature>
<gene>
    <name evidence="2" type="ORF">SAMN06296378_2665</name>
</gene>
<keyword evidence="1" id="KW-1133">Transmembrane helix</keyword>